<accession>A0A1B1IXE9</accession>
<dbReference type="EMBL" id="KX245890">
    <property type="protein sequence ID" value="ANS05991.1"/>
    <property type="molecule type" value="Genomic_DNA"/>
</dbReference>
<reference evidence="1 2" key="1">
    <citation type="submission" date="2016-05" db="EMBL/GenBank/DDBJ databases">
        <title>Comparative genomics of Morganella phages MP1 and MP2 define new clades among the T4 and T7-like viruses.</title>
        <authorList>
            <person name="Pinto G."/>
            <person name="Oliveira A."/>
            <person name="Briers Y."/>
            <person name="Oliveira C."/>
            <person name="Domingues L."/>
            <person name="Azeredo J."/>
        </authorList>
    </citation>
    <scope>NUCLEOTIDE SEQUENCE [LARGE SCALE GENOMIC DNA]</scope>
</reference>
<gene>
    <name evidence="1" type="ORF">ABCD_0225</name>
</gene>
<sequence length="246" mass="25735">MATEKWTTVHPIPWRNTSFTYLPWWIFDIIVAANTAGDDWRDYAEEKYAKEFDTLKQAYIDYTDVDFIESRNGYLYKLSDFTPSAPAVTITPKTAPADFKVGDADLAATDLFTIDPSGTAMTLSVDSSGHASIVGGKLHAVSEGDVVVTATSGSVTATLTVNVKAQPVTIVAKSPAPTLAVGGADLEVSDMFDVTPSGASVTLSVSSGGSFGSIVSNKLHALAAGDVVVTATSGSVVETITITITA</sequence>
<name>A0A1B1IXE9_9CAUD</name>
<protein>
    <submittedName>
        <fullName evidence="1">Large outer capsid protein</fullName>
    </submittedName>
</protein>
<evidence type="ECO:0000313" key="2">
    <source>
        <dbReference type="Proteomes" id="UP000201220"/>
    </source>
</evidence>
<evidence type="ECO:0000313" key="1">
    <source>
        <dbReference type="EMBL" id="ANS05991.1"/>
    </source>
</evidence>
<dbReference type="RefSeq" id="YP_009285763.1">
    <property type="nucleotide sequence ID" value="NC_031057.1"/>
</dbReference>
<dbReference type="GeneID" id="29079620"/>
<organism evidence="1 2">
    <name type="scientific">Citrobacter phage vB_CfrM_CfP1</name>
    <dbReference type="NCBI Taxonomy" id="1871313"/>
    <lineage>
        <taxon>Viruses</taxon>
        <taxon>Duplodnaviria</taxon>
        <taxon>Heunggongvirae</taxon>
        <taxon>Uroviricota</taxon>
        <taxon>Caudoviricetes</taxon>
        <taxon>Pantevenvirales</taxon>
        <taxon>Straboviridae</taxon>
        <taxon>Pseudotevenvirus</taxon>
        <taxon>Pseudotevenvirus miller</taxon>
    </lineage>
</organism>
<proteinExistence type="predicted"/>
<dbReference type="KEGG" id="vg:29079620"/>
<dbReference type="Proteomes" id="UP000201220">
    <property type="component" value="Segment"/>
</dbReference>